<keyword evidence="3" id="KW-1185">Reference proteome</keyword>
<evidence type="ECO:0000313" key="3">
    <source>
        <dbReference type="Proteomes" id="UP001151760"/>
    </source>
</evidence>
<reference evidence="2" key="1">
    <citation type="journal article" date="2022" name="Int. J. Mol. Sci.">
        <title>Draft Genome of Tanacetum Coccineum: Genomic Comparison of Closely Related Tanacetum-Family Plants.</title>
        <authorList>
            <person name="Yamashiro T."/>
            <person name="Shiraishi A."/>
            <person name="Nakayama K."/>
            <person name="Satake H."/>
        </authorList>
    </citation>
    <scope>NUCLEOTIDE SEQUENCE</scope>
</reference>
<accession>A0ABQ5EYK7</accession>
<organism evidence="2 3">
    <name type="scientific">Tanacetum coccineum</name>
    <dbReference type="NCBI Taxonomy" id="301880"/>
    <lineage>
        <taxon>Eukaryota</taxon>
        <taxon>Viridiplantae</taxon>
        <taxon>Streptophyta</taxon>
        <taxon>Embryophyta</taxon>
        <taxon>Tracheophyta</taxon>
        <taxon>Spermatophyta</taxon>
        <taxon>Magnoliopsida</taxon>
        <taxon>eudicotyledons</taxon>
        <taxon>Gunneridae</taxon>
        <taxon>Pentapetalae</taxon>
        <taxon>asterids</taxon>
        <taxon>campanulids</taxon>
        <taxon>Asterales</taxon>
        <taxon>Asteraceae</taxon>
        <taxon>Asteroideae</taxon>
        <taxon>Anthemideae</taxon>
        <taxon>Anthemidinae</taxon>
        <taxon>Tanacetum</taxon>
    </lineage>
</organism>
<reference evidence="2" key="2">
    <citation type="submission" date="2022-01" db="EMBL/GenBank/DDBJ databases">
        <authorList>
            <person name="Yamashiro T."/>
            <person name="Shiraishi A."/>
            <person name="Satake H."/>
            <person name="Nakayama K."/>
        </authorList>
    </citation>
    <scope>NUCLEOTIDE SEQUENCE</scope>
</reference>
<proteinExistence type="predicted"/>
<dbReference type="EMBL" id="BQNB010016777">
    <property type="protein sequence ID" value="GJT55657.1"/>
    <property type="molecule type" value="Genomic_DNA"/>
</dbReference>
<sequence>MSKVLQERGFRSFPSSTETNPRDHVQLILTTIEADTSLIRHIGSSQYAVSAQQNRKLIFKSRQATILFPTRLNDYYCDDKGSYGLQYLDAYSCGATHLNDSLPRKQKDPGSLGELAHTKLTFELADRIVKPPKGIAENVLVGIGQALASLSAGLRILLQAGLQH</sequence>
<feature type="compositionally biased region" description="Basic and acidic residues" evidence="1">
    <location>
        <begin position="1"/>
        <end position="10"/>
    </location>
</feature>
<feature type="region of interest" description="Disordered" evidence="1">
    <location>
        <begin position="1"/>
        <end position="20"/>
    </location>
</feature>
<evidence type="ECO:0000313" key="2">
    <source>
        <dbReference type="EMBL" id="GJT55657.1"/>
    </source>
</evidence>
<gene>
    <name evidence="2" type="ORF">Tco_0990711</name>
</gene>
<name>A0ABQ5EYK7_9ASTR</name>
<dbReference type="Proteomes" id="UP001151760">
    <property type="component" value="Unassembled WGS sequence"/>
</dbReference>
<comment type="caution">
    <text evidence="2">The sequence shown here is derived from an EMBL/GenBank/DDBJ whole genome shotgun (WGS) entry which is preliminary data.</text>
</comment>
<evidence type="ECO:0000256" key="1">
    <source>
        <dbReference type="SAM" id="MobiDB-lite"/>
    </source>
</evidence>
<protein>
    <submittedName>
        <fullName evidence="2">Uncharacterized protein</fullName>
    </submittedName>
</protein>